<keyword evidence="5" id="KW-0443">Lipid metabolism</keyword>
<dbReference type="SUPFAM" id="SSF51161">
    <property type="entry name" value="Trimeric LpxA-like enzymes"/>
    <property type="match status" value="2"/>
</dbReference>
<keyword evidence="2" id="KW-0444">Lipid biosynthesis</keyword>
<keyword evidence="3" id="KW-0441">Lipid A biosynthesis</keyword>
<keyword evidence="6" id="KW-0012">Acyltransferase</keyword>
<dbReference type="Pfam" id="PF13720">
    <property type="entry name" value="Acetyltransf_11"/>
    <property type="match status" value="1"/>
</dbReference>
<dbReference type="InterPro" id="IPR029098">
    <property type="entry name" value="Acetyltransf_C"/>
</dbReference>
<evidence type="ECO:0000256" key="4">
    <source>
        <dbReference type="ARBA" id="ARBA00022679"/>
    </source>
</evidence>
<dbReference type="Gene3D" id="1.20.1180.10">
    <property type="entry name" value="Udp N-acetylglucosamine O-acyltransferase, C-terminal domain"/>
    <property type="match status" value="1"/>
</dbReference>
<dbReference type="InterPro" id="IPR029069">
    <property type="entry name" value="HotDog_dom_sf"/>
</dbReference>
<keyword evidence="4" id="KW-0808">Transferase</keyword>
<dbReference type="SUPFAM" id="SSF111384">
    <property type="entry name" value="OmpH-like"/>
    <property type="match status" value="1"/>
</dbReference>
<gene>
    <name evidence="9" type="ORF">CTOB1V02_LOCUS13872</name>
</gene>
<dbReference type="InterPro" id="IPR013114">
    <property type="entry name" value="FabA_FabZ"/>
</dbReference>
<dbReference type="Pfam" id="PF07977">
    <property type="entry name" value="FabA"/>
    <property type="match status" value="1"/>
</dbReference>
<sequence length="594" mass="63859">KRKSDSFTEEFNKARTEALSGLQNKIFKAIKEVAEKENYDVVLSENVLYLGLEVRGNPDIRLTGVAHLQKAGTNDLSFLYQSSYIPYLESTGAGAVIVKSDQANQCPVTCLIADDPYLAYARAAQLLFPRKRGAGLRAPTAVIGDGCGIADTADVGANVVIGCNVEIGHEAIIGPGCVIEDNCSIGAGTYLKARVSLGEGTVLGEECLVHPGAVIGSDGFGFANNRGRWEKIPQVGRVIIGSFVDVGANTTIDRGTVGNTVIRDGVKLDNQIHIAHNVEGHFPGKPIMPGVLIMESLAQTCGLYAFSSHPASEQDKKYLYLFAGIDKARFRKAPKPMWMASWWHRLKSCALSRRWLLIDPRAIIDPAAKIGEGVSIGAFSIVGADVVIGDGCEIGPHVVINGPTRMGSENRVFQFASIGEQPQDLKYNGEPTELIIGDRNTFREFVTINRGTVTGYNKTQIGNDGLFMAYVHIAHDSLVGDRVVFSNGASLAGHVIVGDNVILSGFTLVHQFVSVGDHAFTGMGTALNRDLPPFTMAAGNYASAIGINKEGLKRRGFSPETIAALNKAFRLLIKGRDRKAALDKLAPLMVEFDD</sequence>
<name>A0A7R8WW71_9CRUS</name>
<dbReference type="CDD" id="cd03352">
    <property type="entry name" value="LbH_LpxD"/>
    <property type="match status" value="1"/>
</dbReference>
<dbReference type="EMBL" id="OB676293">
    <property type="protein sequence ID" value="CAD7236057.1"/>
    <property type="molecule type" value="Genomic_DNA"/>
</dbReference>
<keyword evidence="1" id="KW-0963">Cytoplasm</keyword>
<dbReference type="InterPro" id="IPR001451">
    <property type="entry name" value="Hexapep"/>
</dbReference>
<evidence type="ECO:0000256" key="6">
    <source>
        <dbReference type="ARBA" id="ARBA00023315"/>
    </source>
</evidence>
<dbReference type="InterPro" id="IPR020573">
    <property type="entry name" value="UDP_GlcNAc_AcTrfase_non-rep"/>
</dbReference>
<evidence type="ECO:0000256" key="2">
    <source>
        <dbReference type="ARBA" id="ARBA00022516"/>
    </source>
</evidence>
<dbReference type="Gene3D" id="3.40.1390.10">
    <property type="entry name" value="MurE/MurF, N-terminal domain"/>
    <property type="match status" value="1"/>
</dbReference>
<dbReference type="InterPro" id="IPR007691">
    <property type="entry name" value="LpxD"/>
</dbReference>
<evidence type="ECO:0000259" key="7">
    <source>
        <dbReference type="Pfam" id="PF04613"/>
    </source>
</evidence>
<dbReference type="Gene3D" id="2.160.10.10">
    <property type="entry name" value="Hexapeptide repeat proteins"/>
    <property type="match status" value="2"/>
</dbReference>
<accession>A0A7R8WW71</accession>
<dbReference type="NCBIfam" id="TIGR01852">
    <property type="entry name" value="lipid_A_lpxA"/>
    <property type="match status" value="1"/>
</dbReference>
<evidence type="ECO:0000256" key="5">
    <source>
        <dbReference type="ARBA" id="ARBA00023098"/>
    </source>
</evidence>
<dbReference type="InterPro" id="IPR010137">
    <property type="entry name" value="Lipid_A_LpxA"/>
</dbReference>
<feature type="domain" description="UDP N-acetylglucosamine O-acyltransferase C-terminal" evidence="8">
    <location>
        <begin position="530"/>
        <end position="586"/>
    </location>
</feature>
<reference evidence="9" key="1">
    <citation type="submission" date="2020-11" db="EMBL/GenBank/DDBJ databases">
        <authorList>
            <person name="Tran Van P."/>
        </authorList>
    </citation>
    <scope>NUCLEOTIDE SEQUENCE</scope>
</reference>
<dbReference type="InterPro" id="IPR018357">
    <property type="entry name" value="Hexapep_transf_CS"/>
</dbReference>
<dbReference type="InterPro" id="IPR037157">
    <property type="entry name" value="Acetyltransf_C_sf"/>
</dbReference>
<dbReference type="Pfam" id="PF00132">
    <property type="entry name" value="Hexapep"/>
    <property type="match status" value="2"/>
</dbReference>
<dbReference type="SUPFAM" id="SSF54637">
    <property type="entry name" value="Thioesterase/thiol ester dehydrase-isomerase"/>
    <property type="match status" value="1"/>
</dbReference>
<evidence type="ECO:0000256" key="1">
    <source>
        <dbReference type="ARBA" id="ARBA00022490"/>
    </source>
</evidence>
<dbReference type="Pfam" id="PF04613">
    <property type="entry name" value="LpxD"/>
    <property type="match status" value="1"/>
</dbReference>
<dbReference type="AlphaFoldDB" id="A0A7R8WW71"/>
<dbReference type="OrthoDB" id="8300202at2759"/>
<feature type="non-terminal residue" evidence="9">
    <location>
        <position position="1"/>
    </location>
</feature>
<feature type="domain" description="UDP-3-O-[3-hydroxymyristoyl] glucosamine N-acyltransferase non-repeat region" evidence="7">
    <location>
        <begin position="59"/>
        <end position="126"/>
    </location>
</feature>
<evidence type="ECO:0000259" key="8">
    <source>
        <dbReference type="Pfam" id="PF13720"/>
    </source>
</evidence>
<dbReference type="InterPro" id="IPR005632">
    <property type="entry name" value="Chaperone_Skp"/>
</dbReference>
<feature type="non-terminal residue" evidence="9">
    <location>
        <position position="594"/>
    </location>
</feature>
<proteinExistence type="predicted"/>
<dbReference type="GO" id="GO:0008780">
    <property type="term" value="F:acyl-[acyl-carrier-protein]-UDP-N-acetylglucosamine O-acyltransferase activity"/>
    <property type="evidence" value="ECO:0007669"/>
    <property type="project" value="InterPro"/>
</dbReference>
<dbReference type="GO" id="GO:0051082">
    <property type="term" value="F:unfolded protein binding"/>
    <property type="evidence" value="ECO:0007669"/>
    <property type="project" value="InterPro"/>
</dbReference>
<evidence type="ECO:0000313" key="9">
    <source>
        <dbReference type="EMBL" id="CAD7236057.1"/>
    </source>
</evidence>
<organism evidence="9">
    <name type="scientific">Cyprideis torosa</name>
    <dbReference type="NCBI Taxonomy" id="163714"/>
    <lineage>
        <taxon>Eukaryota</taxon>
        <taxon>Metazoa</taxon>
        <taxon>Ecdysozoa</taxon>
        <taxon>Arthropoda</taxon>
        <taxon>Crustacea</taxon>
        <taxon>Oligostraca</taxon>
        <taxon>Ostracoda</taxon>
        <taxon>Podocopa</taxon>
        <taxon>Podocopida</taxon>
        <taxon>Cytherocopina</taxon>
        <taxon>Cytheroidea</taxon>
        <taxon>Cytherideidae</taxon>
        <taxon>Cyprideis</taxon>
    </lineage>
</organism>
<evidence type="ECO:0000256" key="3">
    <source>
        <dbReference type="ARBA" id="ARBA00022556"/>
    </source>
</evidence>
<dbReference type="CDD" id="cd03351">
    <property type="entry name" value="LbH_UDP-GlcNAc_AT"/>
    <property type="match status" value="1"/>
</dbReference>
<dbReference type="InterPro" id="IPR024930">
    <property type="entry name" value="Skp_dom_sf"/>
</dbReference>
<dbReference type="PROSITE" id="PS00101">
    <property type="entry name" value="HEXAPEP_TRANSFERASES"/>
    <property type="match status" value="1"/>
</dbReference>
<dbReference type="NCBIfam" id="NF003657">
    <property type="entry name" value="PRK05289.1"/>
    <property type="match status" value="1"/>
</dbReference>
<dbReference type="NCBIfam" id="TIGR01853">
    <property type="entry name" value="lipid_A_lpxD"/>
    <property type="match status" value="1"/>
</dbReference>
<dbReference type="PANTHER" id="PTHR43480:SF1">
    <property type="entry name" value="ACYL-[ACYL-CARRIER-PROTEIN]--UDP-N-ACETYLGLUCOSAMINE O-ACYLTRANSFERASE, MITOCHONDRIAL-RELATED"/>
    <property type="match status" value="1"/>
</dbReference>
<dbReference type="NCBIfam" id="NF002060">
    <property type="entry name" value="PRK00892.1"/>
    <property type="match status" value="1"/>
</dbReference>
<dbReference type="InterPro" id="IPR011004">
    <property type="entry name" value="Trimer_LpxA-like_sf"/>
</dbReference>
<protein>
    <submittedName>
        <fullName evidence="9">Uncharacterized protein</fullName>
    </submittedName>
</protein>
<dbReference type="PANTHER" id="PTHR43480">
    <property type="entry name" value="ACYL-[ACYL-CARRIER-PROTEIN]--UDP-N-ACETYLGLUCOSAMINE O-ACYLTRANSFERASE"/>
    <property type="match status" value="1"/>
</dbReference>
<dbReference type="GO" id="GO:0016410">
    <property type="term" value="F:N-acyltransferase activity"/>
    <property type="evidence" value="ECO:0007669"/>
    <property type="project" value="InterPro"/>
</dbReference>
<dbReference type="Pfam" id="PF03938">
    <property type="entry name" value="OmpH"/>
    <property type="match status" value="1"/>
</dbReference>
<dbReference type="GO" id="GO:0009245">
    <property type="term" value="P:lipid A biosynthetic process"/>
    <property type="evidence" value="ECO:0007669"/>
    <property type="project" value="UniProtKB-KW"/>
</dbReference>
<dbReference type="GO" id="GO:0016020">
    <property type="term" value="C:membrane"/>
    <property type="evidence" value="ECO:0007669"/>
    <property type="project" value="GOC"/>
</dbReference>